<evidence type="ECO:0000256" key="4">
    <source>
        <dbReference type="SAM" id="MobiDB-lite"/>
    </source>
</evidence>
<keyword evidence="9" id="KW-1185">Reference proteome</keyword>
<dbReference type="InterPro" id="IPR015415">
    <property type="entry name" value="Spast_Vps4_C"/>
</dbReference>
<evidence type="ECO:0000313" key="8">
    <source>
        <dbReference type="EMBL" id="EGD83623.1"/>
    </source>
</evidence>
<dbReference type="Gene3D" id="1.10.8.60">
    <property type="match status" value="1"/>
</dbReference>
<organism evidence="9">
    <name type="scientific">Salpingoeca rosetta (strain ATCC 50818 / BSB-021)</name>
    <dbReference type="NCBI Taxonomy" id="946362"/>
    <lineage>
        <taxon>Eukaryota</taxon>
        <taxon>Choanoflagellata</taxon>
        <taxon>Craspedida</taxon>
        <taxon>Salpingoecidae</taxon>
        <taxon>Salpingoeca</taxon>
    </lineage>
</organism>
<dbReference type="PANTHER" id="PTHR23074:SF72">
    <property type="entry name" value="VACUOLAR PROTEIN SORTING-ASSOCIATED PROTEIN 4B"/>
    <property type="match status" value="1"/>
</dbReference>
<proteinExistence type="inferred from homology"/>
<dbReference type="AlphaFoldDB" id="F2U6Z1"/>
<dbReference type="PROSITE" id="PS00674">
    <property type="entry name" value="AAA"/>
    <property type="match status" value="1"/>
</dbReference>
<dbReference type="OMA" id="VGHMAND"/>
<evidence type="ECO:0000256" key="2">
    <source>
        <dbReference type="ARBA" id="ARBA00022840"/>
    </source>
</evidence>
<dbReference type="Pfam" id="PF17862">
    <property type="entry name" value="AAA_lid_3"/>
    <property type="match status" value="1"/>
</dbReference>
<feature type="domain" description="Spastin/Vps4 C-terminal" evidence="6">
    <location>
        <begin position="362"/>
        <end position="417"/>
    </location>
</feature>
<dbReference type="InterPro" id="IPR050304">
    <property type="entry name" value="MT-severing_AAA_ATPase"/>
</dbReference>
<feature type="compositionally biased region" description="Basic and acidic residues" evidence="4">
    <location>
        <begin position="89"/>
        <end position="100"/>
    </location>
</feature>
<dbReference type="InterPro" id="IPR003959">
    <property type="entry name" value="ATPase_AAA_core"/>
</dbReference>
<evidence type="ECO:0000259" key="6">
    <source>
        <dbReference type="Pfam" id="PF09336"/>
    </source>
</evidence>
<evidence type="ECO:0000259" key="7">
    <source>
        <dbReference type="Pfam" id="PF17862"/>
    </source>
</evidence>
<dbReference type="Gene3D" id="3.40.50.300">
    <property type="entry name" value="P-loop containing nucleotide triphosphate hydrolases"/>
    <property type="match status" value="1"/>
</dbReference>
<feature type="region of interest" description="Disordered" evidence="4">
    <location>
        <begin position="77"/>
        <end position="100"/>
    </location>
</feature>
<dbReference type="STRING" id="946362.F2U6Z1"/>
<dbReference type="GO" id="GO:0016887">
    <property type="term" value="F:ATP hydrolysis activity"/>
    <property type="evidence" value="ECO:0007669"/>
    <property type="project" value="InterPro"/>
</dbReference>
<gene>
    <name evidence="8" type="ORF">PTSG_04231</name>
</gene>
<dbReference type="Pfam" id="PF09336">
    <property type="entry name" value="Vps4_C"/>
    <property type="match status" value="1"/>
</dbReference>
<protein>
    <submittedName>
        <fullName evidence="8">Uncharacterized protein</fullName>
    </submittedName>
</protein>
<evidence type="ECO:0000256" key="1">
    <source>
        <dbReference type="ARBA" id="ARBA00022741"/>
    </source>
</evidence>
<dbReference type="GeneID" id="16075707"/>
<keyword evidence="2 3" id="KW-0067">ATP-binding</keyword>
<dbReference type="InterPro" id="IPR027417">
    <property type="entry name" value="P-loop_NTPase"/>
</dbReference>
<feature type="domain" description="ATPase AAA-type core" evidence="5">
    <location>
        <begin position="171"/>
        <end position="287"/>
    </location>
</feature>
<dbReference type="InParanoid" id="F2U6Z1"/>
<dbReference type="SUPFAM" id="SSF52540">
    <property type="entry name" value="P-loop containing nucleoside triphosphate hydrolases"/>
    <property type="match status" value="1"/>
</dbReference>
<feature type="domain" description="AAA ATPase AAA+ lid" evidence="7">
    <location>
        <begin position="311"/>
        <end position="346"/>
    </location>
</feature>
<accession>F2U6Z1</accession>
<dbReference type="GO" id="GO:0005524">
    <property type="term" value="F:ATP binding"/>
    <property type="evidence" value="ECO:0007669"/>
    <property type="project" value="UniProtKB-KW"/>
</dbReference>
<sequence>MDLHRAEHTLSALRDSVVGAVAGGRGDVTSLLRDVGAFQDLVATIAQGKRTSPISWSILNAADRLLTSLIAHCSHDPVSGASKHTNKRPSRDRDRLGVDEEAKRTKAISATIVEVDRTHCGFSSIVGIKDALQCLQEAVVLPVQFPHLFTGSRCEEALDKHSLVWPTRNRKAVAAEVNGPFYCVSSSDLISSWLGESEKLIRELFRHAQAQSAASVIFIDEVDSLCRKRSSAEEDSARRIKTELLRQMEGADKEGGNARTFLLCATNCPWELDSAFLRRFQKRVYVGLPDLDARRTLMQRLLTGVEHTITDEELQDLAEQTSGYSGSDVVTVMSDATMEPVRELLAAQFWHCEQADDGKCTWRPCDEEEPGALRGNVQDIPAEDAVARSVRSGDVAKAIARNPRTVSSEELARFLAYNQH</sequence>
<dbReference type="OrthoDB" id="5334845at2759"/>
<dbReference type="PANTHER" id="PTHR23074">
    <property type="entry name" value="AAA DOMAIN-CONTAINING"/>
    <property type="match status" value="1"/>
</dbReference>
<name>F2U6Z1_SALR5</name>
<dbReference type="RefSeq" id="XP_004995127.1">
    <property type="nucleotide sequence ID" value="XM_004995070.1"/>
</dbReference>
<dbReference type="KEGG" id="sre:PTSG_04231"/>
<dbReference type="InterPro" id="IPR041569">
    <property type="entry name" value="AAA_lid_3"/>
</dbReference>
<dbReference type="eggNOG" id="KOG0739">
    <property type="taxonomic scope" value="Eukaryota"/>
</dbReference>
<dbReference type="InterPro" id="IPR003960">
    <property type="entry name" value="ATPase_AAA_CS"/>
</dbReference>
<evidence type="ECO:0000256" key="3">
    <source>
        <dbReference type="RuleBase" id="RU003651"/>
    </source>
</evidence>
<evidence type="ECO:0000259" key="5">
    <source>
        <dbReference type="Pfam" id="PF00004"/>
    </source>
</evidence>
<evidence type="ECO:0000313" key="9">
    <source>
        <dbReference type="Proteomes" id="UP000007799"/>
    </source>
</evidence>
<dbReference type="GO" id="GO:0016197">
    <property type="term" value="P:endosomal transport"/>
    <property type="evidence" value="ECO:0007669"/>
    <property type="project" value="TreeGrafter"/>
</dbReference>
<comment type="similarity">
    <text evidence="3">Belongs to the AAA ATPase family.</text>
</comment>
<dbReference type="Pfam" id="PF00004">
    <property type="entry name" value="AAA"/>
    <property type="match status" value="1"/>
</dbReference>
<dbReference type="GO" id="GO:0007033">
    <property type="term" value="P:vacuole organization"/>
    <property type="evidence" value="ECO:0007669"/>
    <property type="project" value="TreeGrafter"/>
</dbReference>
<keyword evidence="1 3" id="KW-0547">Nucleotide-binding</keyword>
<dbReference type="EMBL" id="GL832963">
    <property type="protein sequence ID" value="EGD83623.1"/>
    <property type="molecule type" value="Genomic_DNA"/>
</dbReference>
<reference evidence="8" key="1">
    <citation type="submission" date="2009-08" db="EMBL/GenBank/DDBJ databases">
        <title>Annotation of Salpingoeca rosetta.</title>
        <authorList>
            <consortium name="The Broad Institute Genome Sequencing Platform"/>
            <person name="Russ C."/>
            <person name="Cuomo C."/>
            <person name="Burger G."/>
            <person name="Gray M.W."/>
            <person name="Holland P.W.H."/>
            <person name="King N."/>
            <person name="Lang F.B.F."/>
            <person name="Roger A.J."/>
            <person name="Ruiz-Trillo I."/>
            <person name="Young S.K."/>
            <person name="Zeng Q."/>
            <person name="Gargeya S."/>
            <person name="Alvarado L."/>
            <person name="Berlin A."/>
            <person name="Chapman S.B."/>
            <person name="Chen Z."/>
            <person name="Freedman E."/>
            <person name="Gellesch M."/>
            <person name="Goldberg J."/>
            <person name="Griggs A."/>
            <person name="Gujja S."/>
            <person name="Heilman E."/>
            <person name="Heiman D."/>
            <person name="Howarth C."/>
            <person name="Mehta T."/>
            <person name="Neiman D."/>
            <person name="Pearson M."/>
            <person name="Roberts A."/>
            <person name="Saif S."/>
            <person name="Shea T."/>
            <person name="Shenoy N."/>
            <person name="Sisk P."/>
            <person name="Stolte C."/>
            <person name="Sykes S."/>
            <person name="White J."/>
            <person name="Yandava C."/>
            <person name="Haas B."/>
            <person name="Nusbaum C."/>
            <person name="Birren B."/>
        </authorList>
    </citation>
    <scope>NUCLEOTIDE SEQUENCE [LARGE SCALE GENOMIC DNA]</scope>
    <source>
        <strain evidence="8">ATCC 50818</strain>
    </source>
</reference>
<dbReference type="Proteomes" id="UP000007799">
    <property type="component" value="Unassembled WGS sequence"/>
</dbReference>